<dbReference type="AlphaFoldDB" id="M5G6J3"/>
<feature type="non-terminal residue" evidence="5">
    <location>
        <position position="1"/>
    </location>
</feature>
<dbReference type="InterPro" id="IPR005122">
    <property type="entry name" value="Uracil-DNA_glycosylase-like"/>
</dbReference>
<dbReference type="InterPro" id="IPR036895">
    <property type="entry name" value="Uracil-DNA_glycosylase-like_sf"/>
</dbReference>
<dbReference type="PANTHER" id="PTHR12159:SF9">
    <property type="entry name" value="G_T MISMATCH-SPECIFIC THYMINE DNA GLYCOSYLASE"/>
    <property type="match status" value="1"/>
</dbReference>
<dbReference type="OrthoDB" id="565731at2759"/>
<dbReference type="Pfam" id="PF03167">
    <property type="entry name" value="UDG"/>
    <property type="match status" value="1"/>
</dbReference>
<dbReference type="GeneID" id="63689577"/>
<evidence type="ECO:0000256" key="2">
    <source>
        <dbReference type="ARBA" id="ARBA00022801"/>
    </source>
</evidence>
<dbReference type="Proteomes" id="UP000030653">
    <property type="component" value="Unassembled WGS sequence"/>
</dbReference>
<organism evidence="5 6">
    <name type="scientific">Dacryopinax primogenitus (strain DJM 731)</name>
    <name type="common">Brown rot fungus</name>
    <dbReference type="NCBI Taxonomy" id="1858805"/>
    <lineage>
        <taxon>Eukaryota</taxon>
        <taxon>Fungi</taxon>
        <taxon>Dikarya</taxon>
        <taxon>Basidiomycota</taxon>
        <taxon>Agaricomycotina</taxon>
        <taxon>Dacrymycetes</taxon>
        <taxon>Dacrymycetales</taxon>
        <taxon>Dacrymycetaceae</taxon>
        <taxon>Dacryopinax</taxon>
    </lineage>
</organism>
<dbReference type="HOGENOM" id="CLU_1829927_0_0_1"/>
<dbReference type="STRING" id="1858805.M5G6J3"/>
<name>M5G6J3_DACPD</name>
<evidence type="ECO:0000313" key="6">
    <source>
        <dbReference type="Proteomes" id="UP000030653"/>
    </source>
</evidence>
<dbReference type="GO" id="GO:0004844">
    <property type="term" value="F:uracil DNA N-glycosylase activity"/>
    <property type="evidence" value="ECO:0007669"/>
    <property type="project" value="TreeGrafter"/>
</dbReference>
<accession>M5G6J3</accession>
<sequence length="141" mass="15535">EETSSPKRRKRSLNKRGYASPDTYAHLGLVHDYLGFGLDGSPGVMSAATGHHFANPTNHFWRALHQGGLVSRFVPASEDHTLPEKYNLGITNLVERPSIEAAKLSAKEMTAGVPAFLAKVKKWRPRIVCFVGKGIWLAVKN</sequence>
<dbReference type="CDD" id="cd10028">
    <property type="entry name" value="UDG-F2_TDG_MUG"/>
    <property type="match status" value="1"/>
</dbReference>
<keyword evidence="2" id="KW-0378">Hydrolase</keyword>
<keyword evidence="6" id="KW-1185">Reference proteome</keyword>
<reference evidence="5 6" key="1">
    <citation type="journal article" date="2012" name="Science">
        <title>The Paleozoic origin of enzymatic lignin decomposition reconstructed from 31 fungal genomes.</title>
        <authorList>
            <person name="Floudas D."/>
            <person name="Binder M."/>
            <person name="Riley R."/>
            <person name="Barry K."/>
            <person name="Blanchette R.A."/>
            <person name="Henrissat B."/>
            <person name="Martinez A.T."/>
            <person name="Otillar R."/>
            <person name="Spatafora J.W."/>
            <person name="Yadav J.S."/>
            <person name="Aerts A."/>
            <person name="Benoit I."/>
            <person name="Boyd A."/>
            <person name="Carlson A."/>
            <person name="Copeland A."/>
            <person name="Coutinho P.M."/>
            <person name="de Vries R.P."/>
            <person name="Ferreira P."/>
            <person name="Findley K."/>
            <person name="Foster B."/>
            <person name="Gaskell J."/>
            <person name="Glotzer D."/>
            <person name="Gorecki P."/>
            <person name="Heitman J."/>
            <person name="Hesse C."/>
            <person name="Hori C."/>
            <person name="Igarashi K."/>
            <person name="Jurgens J.A."/>
            <person name="Kallen N."/>
            <person name="Kersten P."/>
            <person name="Kohler A."/>
            <person name="Kuees U."/>
            <person name="Kumar T.K.A."/>
            <person name="Kuo A."/>
            <person name="LaButti K."/>
            <person name="Larrondo L.F."/>
            <person name="Lindquist E."/>
            <person name="Ling A."/>
            <person name="Lombard V."/>
            <person name="Lucas S."/>
            <person name="Lundell T."/>
            <person name="Martin R."/>
            <person name="McLaughlin D.J."/>
            <person name="Morgenstern I."/>
            <person name="Morin E."/>
            <person name="Murat C."/>
            <person name="Nagy L.G."/>
            <person name="Nolan M."/>
            <person name="Ohm R.A."/>
            <person name="Patyshakuliyeva A."/>
            <person name="Rokas A."/>
            <person name="Ruiz-Duenas F.J."/>
            <person name="Sabat G."/>
            <person name="Salamov A."/>
            <person name="Samejima M."/>
            <person name="Schmutz J."/>
            <person name="Slot J.C."/>
            <person name="St John F."/>
            <person name="Stenlid J."/>
            <person name="Sun H."/>
            <person name="Sun S."/>
            <person name="Syed K."/>
            <person name="Tsang A."/>
            <person name="Wiebenga A."/>
            <person name="Young D."/>
            <person name="Pisabarro A."/>
            <person name="Eastwood D.C."/>
            <person name="Martin F."/>
            <person name="Cullen D."/>
            <person name="Grigoriev I.V."/>
            <person name="Hibbett D.S."/>
        </authorList>
    </citation>
    <scope>NUCLEOTIDE SEQUENCE [LARGE SCALE GENOMIC DNA]</scope>
    <source>
        <strain evidence="5 6">DJM-731 SS1</strain>
    </source>
</reference>
<dbReference type="GO" id="GO:0008263">
    <property type="term" value="F:pyrimidine-specific mismatch base pair DNA N-glycosylase activity"/>
    <property type="evidence" value="ECO:0007669"/>
    <property type="project" value="TreeGrafter"/>
</dbReference>
<keyword evidence="3" id="KW-0234">DNA repair</keyword>
<protein>
    <submittedName>
        <fullName evidence="5">DNA glycosylase</fullName>
    </submittedName>
</protein>
<evidence type="ECO:0000259" key="4">
    <source>
        <dbReference type="Pfam" id="PF03167"/>
    </source>
</evidence>
<dbReference type="InterPro" id="IPR015637">
    <property type="entry name" value="MUG/TDG"/>
</dbReference>
<proteinExistence type="predicted"/>
<dbReference type="GO" id="GO:0006285">
    <property type="term" value="P:base-excision repair, AP site formation"/>
    <property type="evidence" value="ECO:0007669"/>
    <property type="project" value="InterPro"/>
</dbReference>
<dbReference type="RefSeq" id="XP_040626285.1">
    <property type="nucleotide sequence ID" value="XM_040774515.1"/>
</dbReference>
<feature type="non-terminal residue" evidence="5">
    <location>
        <position position="141"/>
    </location>
</feature>
<evidence type="ECO:0000313" key="5">
    <source>
        <dbReference type="EMBL" id="EJT99387.1"/>
    </source>
</evidence>
<keyword evidence="1" id="KW-0227">DNA damage</keyword>
<evidence type="ECO:0000256" key="1">
    <source>
        <dbReference type="ARBA" id="ARBA00022763"/>
    </source>
</evidence>
<gene>
    <name evidence="5" type="ORF">DACRYDRAFT_42265</name>
</gene>
<dbReference type="SUPFAM" id="SSF52141">
    <property type="entry name" value="Uracil-DNA glycosylase-like"/>
    <property type="match status" value="1"/>
</dbReference>
<feature type="domain" description="Uracil-DNA glycosylase-like" evidence="4">
    <location>
        <begin position="41"/>
        <end position="137"/>
    </location>
</feature>
<dbReference type="PANTHER" id="PTHR12159">
    <property type="entry name" value="G/T AND G/U MISMATCH-SPECIFIC DNA GLYCOSYLASE"/>
    <property type="match status" value="1"/>
</dbReference>
<evidence type="ECO:0000256" key="3">
    <source>
        <dbReference type="ARBA" id="ARBA00023204"/>
    </source>
</evidence>
<dbReference type="Gene3D" id="3.40.470.10">
    <property type="entry name" value="Uracil-DNA glycosylase-like domain"/>
    <property type="match status" value="1"/>
</dbReference>
<dbReference type="EMBL" id="JH795870">
    <property type="protein sequence ID" value="EJT99387.1"/>
    <property type="molecule type" value="Genomic_DNA"/>
</dbReference>